<evidence type="ECO:0000313" key="3">
    <source>
        <dbReference type="Proteomes" id="UP001329825"/>
    </source>
</evidence>
<dbReference type="RefSeq" id="XP_062794712.1">
    <property type="nucleotide sequence ID" value="XM_062938661.1"/>
</dbReference>
<gene>
    <name evidence="2" type="ORF">IL334_006964</name>
</gene>
<sequence length="164" mass="18511">MSFEIGIILGSTRHSSNTSGLSNFLSRCLSSNYPLISSQIRRWSETVLAWDGMIILSPQYNWGYPAILKNSLDHLFHEWVKMPLSLLTFGGHGGSKCAEGLKVVCQGGMKMSLTDINLQISLPTEYIRGQDRVKGVEDWLNVYQEDLGLMIDQLISLMEKRKEE</sequence>
<feature type="domain" description="NADPH-dependent FMN reductase-like" evidence="1">
    <location>
        <begin position="38"/>
        <end position="111"/>
    </location>
</feature>
<organism evidence="2 3">
    <name type="scientific">Kwoniella shivajii</name>
    <dbReference type="NCBI Taxonomy" id="564305"/>
    <lineage>
        <taxon>Eukaryota</taxon>
        <taxon>Fungi</taxon>
        <taxon>Dikarya</taxon>
        <taxon>Basidiomycota</taxon>
        <taxon>Agaricomycotina</taxon>
        <taxon>Tremellomycetes</taxon>
        <taxon>Tremellales</taxon>
        <taxon>Cryptococcaceae</taxon>
        <taxon>Kwoniella</taxon>
    </lineage>
</organism>
<dbReference type="InterPro" id="IPR029039">
    <property type="entry name" value="Flavoprotein-like_sf"/>
</dbReference>
<dbReference type="PANTHER" id="PTHR30543">
    <property type="entry name" value="CHROMATE REDUCTASE"/>
    <property type="match status" value="1"/>
</dbReference>
<dbReference type="SUPFAM" id="SSF52218">
    <property type="entry name" value="Flavoproteins"/>
    <property type="match status" value="1"/>
</dbReference>
<evidence type="ECO:0000259" key="1">
    <source>
        <dbReference type="Pfam" id="PF03358"/>
    </source>
</evidence>
<dbReference type="Proteomes" id="UP001329825">
    <property type="component" value="Chromosome 10"/>
</dbReference>
<reference evidence="2 3" key="1">
    <citation type="submission" date="2024-01" db="EMBL/GenBank/DDBJ databases">
        <title>Comparative genomics of Cryptococcus and Kwoniella reveals pathogenesis evolution and contrasting modes of karyotype evolution via chromosome fusion or intercentromeric recombination.</title>
        <authorList>
            <person name="Coelho M.A."/>
            <person name="David-Palma M."/>
            <person name="Shea T."/>
            <person name="Bowers K."/>
            <person name="McGinley-Smith S."/>
            <person name="Mohammad A.W."/>
            <person name="Gnirke A."/>
            <person name="Yurkov A.M."/>
            <person name="Nowrousian M."/>
            <person name="Sun S."/>
            <person name="Cuomo C.A."/>
            <person name="Heitman J."/>
        </authorList>
    </citation>
    <scope>NUCLEOTIDE SEQUENCE [LARGE SCALE GENOMIC DNA]</scope>
    <source>
        <strain evidence="2">CBS 11374</strain>
    </source>
</reference>
<dbReference type="GeneID" id="87959094"/>
<dbReference type="Pfam" id="PF03358">
    <property type="entry name" value="FMN_red"/>
    <property type="match status" value="1"/>
</dbReference>
<dbReference type="InterPro" id="IPR050712">
    <property type="entry name" value="NAD(P)H-dep_reductase"/>
</dbReference>
<keyword evidence="3" id="KW-1185">Reference proteome</keyword>
<dbReference type="EMBL" id="CP141890">
    <property type="protein sequence ID" value="WRT69973.1"/>
    <property type="molecule type" value="Genomic_DNA"/>
</dbReference>
<proteinExistence type="predicted"/>
<accession>A0ABZ1D858</accession>
<name>A0ABZ1D858_9TREE</name>
<evidence type="ECO:0000313" key="2">
    <source>
        <dbReference type="EMBL" id="WRT69973.1"/>
    </source>
</evidence>
<dbReference type="Gene3D" id="3.40.50.360">
    <property type="match status" value="1"/>
</dbReference>
<protein>
    <recommendedName>
        <fullName evidence="1">NADPH-dependent FMN reductase-like domain-containing protein</fullName>
    </recommendedName>
</protein>
<dbReference type="PANTHER" id="PTHR30543:SF21">
    <property type="entry name" value="NAD(P)H-DEPENDENT FMN REDUCTASE LOT6"/>
    <property type="match status" value="1"/>
</dbReference>
<dbReference type="InterPro" id="IPR005025">
    <property type="entry name" value="FMN_Rdtase-like_dom"/>
</dbReference>